<keyword evidence="1 4" id="KW-0560">Oxidoreductase</keyword>
<dbReference type="PANTHER" id="PTHR42795:SF1">
    <property type="entry name" value="ALANINE DEHYDROGENASE"/>
    <property type="match status" value="1"/>
</dbReference>
<name>A0A916NEZ0_9MICO</name>
<sequence length="376" mass="41607">MLSIGIFGQSSLENEYRLPIHPSHFQRIPADVAASLFIETGYGDKFDVSDDELTPYVGGVLGRAELIERCDVILVPKMQPEDLASLRDGQTVWGWPHCVQDVEIAQLAIDKKLTLIAFEAMNHWNGDGSFGLHVFHKNNEIAGYASIIHSLELMGATGTYGRKLTAAVIGFGATARGAVTALNANGVHEVRVLTMRSVAAVAAPIHSAQMVQIDHEEEYSFAITEDEGRVELASYLAESDIVVNCTLQNPEDPLIYLTDEDLHAFRPGSLIVDVSCDAGMGFSWAKPTTFEDPMFEVGNRVHYYAVDHTPSLLWNSATWEVSEALIPYLETVIAGPKAWQADDTIRKAVEIQNGIVRNEAVLRFQGRESEYPYRRR</sequence>
<dbReference type="EMBL" id="CAJVAP010000001">
    <property type="protein sequence ID" value="CAG7594957.1"/>
    <property type="molecule type" value="Genomic_DNA"/>
</dbReference>
<dbReference type="InterPro" id="IPR046951">
    <property type="entry name" value="CEOS"/>
</dbReference>
<keyword evidence="5" id="KW-1185">Reference proteome</keyword>
<dbReference type="GO" id="GO:0006524">
    <property type="term" value="P:alanine catabolic process"/>
    <property type="evidence" value="ECO:0007669"/>
    <property type="project" value="TreeGrafter"/>
</dbReference>
<evidence type="ECO:0000313" key="4">
    <source>
        <dbReference type="EMBL" id="CAG7594957.1"/>
    </source>
</evidence>
<evidence type="ECO:0000256" key="1">
    <source>
        <dbReference type="ARBA" id="ARBA00023002"/>
    </source>
</evidence>
<dbReference type="Proteomes" id="UP000693892">
    <property type="component" value="Unassembled WGS sequence"/>
</dbReference>
<dbReference type="Pfam" id="PF05222">
    <property type="entry name" value="AlaDh_PNT_N"/>
    <property type="match status" value="1"/>
</dbReference>
<comment type="caution">
    <text evidence="4">The sequence shown here is derived from an EMBL/GenBank/DDBJ whole genome shotgun (WGS) entry which is preliminary data.</text>
</comment>
<evidence type="ECO:0000259" key="3">
    <source>
        <dbReference type="SMART" id="SM01003"/>
    </source>
</evidence>
<organism evidence="4 5">
    <name type="scientific">Leucobacter soli</name>
    <dbReference type="NCBI Taxonomy" id="2812850"/>
    <lineage>
        <taxon>Bacteria</taxon>
        <taxon>Bacillati</taxon>
        <taxon>Actinomycetota</taxon>
        <taxon>Actinomycetes</taxon>
        <taxon>Micrococcales</taxon>
        <taxon>Microbacteriaceae</taxon>
        <taxon>Leucobacter</taxon>
    </lineage>
</organism>
<dbReference type="InterPro" id="IPR007698">
    <property type="entry name" value="AlaDH/PNT_NAD(H)-bd"/>
</dbReference>
<evidence type="ECO:0000259" key="2">
    <source>
        <dbReference type="SMART" id="SM01002"/>
    </source>
</evidence>
<dbReference type="RefSeq" id="WP_218113642.1">
    <property type="nucleotide sequence ID" value="NZ_CAJVAP010000001.1"/>
</dbReference>
<feature type="domain" description="Alanine dehydrogenase/pyridine nucleotide transhydrogenase NAD(H)-binding" evidence="2">
    <location>
        <begin position="145"/>
        <end position="305"/>
    </location>
</feature>
<dbReference type="PANTHER" id="PTHR42795">
    <property type="entry name" value="ALANINE DEHYDROGENASE"/>
    <property type="match status" value="1"/>
</dbReference>
<protein>
    <submittedName>
        <fullName evidence="4">N(5)-(Carboxyethyl)ornithine synthase</fullName>
        <ecNumber evidence="4">1.5.1.24</ecNumber>
    </submittedName>
</protein>
<dbReference type="InterPro" id="IPR007886">
    <property type="entry name" value="AlaDH/PNT_N"/>
</dbReference>
<dbReference type="GO" id="GO:0005886">
    <property type="term" value="C:plasma membrane"/>
    <property type="evidence" value="ECO:0007669"/>
    <property type="project" value="TreeGrafter"/>
</dbReference>
<evidence type="ECO:0000313" key="5">
    <source>
        <dbReference type="Proteomes" id="UP000693892"/>
    </source>
</evidence>
<gene>
    <name evidence="4" type="primary">ceo</name>
    <name evidence="4" type="ORF">LEUCIP111803_00018</name>
</gene>
<dbReference type="AlphaFoldDB" id="A0A916NEZ0"/>
<accession>A0A916NEZ0</accession>
<dbReference type="GO" id="GO:0047126">
    <property type="term" value="F:N5-(carboxyethyl)ornithine synthase activity"/>
    <property type="evidence" value="ECO:0007669"/>
    <property type="project" value="UniProtKB-EC"/>
</dbReference>
<feature type="domain" description="Alanine dehydrogenase/pyridine nucleotide transhydrogenase N-terminal" evidence="3">
    <location>
        <begin position="8"/>
        <end position="142"/>
    </location>
</feature>
<dbReference type="EC" id="1.5.1.24" evidence="4"/>
<reference evidence="4" key="1">
    <citation type="submission" date="2021-06" db="EMBL/GenBank/DDBJ databases">
        <authorList>
            <person name="Criscuolo A."/>
        </authorList>
    </citation>
    <scope>NUCLEOTIDE SEQUENCE</scope>
    <source>
        <strain evidence="4">CIP111803</strain>
    </source>
</reference>
<proteinExistence type="predicted"/>
<dbReference type="GO" id="GO:0000286">
    <property type="term" value="F:alanine dehydrogenase activity"/>
    <property type="evidence" value="ECO:0007669"/>
    <property type="project" value="TreeGrafter"/>
</dbReference>
<dbReference type="CDD" id="cd12181">
    <property type="entry name" value="ceo_syn"/>
    <property type="match status" value="1"/>
</dbReference>
<dbReference type="SMART" id="SM01003">
    <property type="entry name" value="AlaDh_PNT_N"/>
    <property type="match status" value="1"/>
</dbReference>
<dbReference type="SMART" id="SM01002">
    <property type="entry name" value="AlaDh_PNT_C"/>
    <property type="match status" value="1"/>
</dbReference>
<dbReference type="Pfam" id="PF01262">
    <property type="entry name" value="AlaDh_PNT_C"/>
    <property type="match status" value="1"/>
</dbReference>